<accession>A0A0P7BT16</accession>
<dbReference type="Proteomes" id="UP000050454">
    <property type="component" value="Unassembled WGS sequence"/>
</dbReference>
<dbReference type="Gene3D" id="3.40.50.1110">
    <property type="entry name" value="SGNH hydrolase"/>
    <property type="match status" value="1"/>
</dbReference>
<dbReference type="CDD" id="cd01834">
    <property type="entry name" value="SGNH_hydrolase_like_2"/>
    <property type="match status" value="1"/>
</dbReference>
<dbReference type="InterPro" id="IPR036514">
    <property type="entry name" value="SGNH_hydro_sf"/>
</dbReference>
<dbReference type="OrthoDB" id="9774205at2"/>
<proteinExistence type="predicted"/>
<evidence type="ECO:0000313" key="4">
    <source>
        <dbReference type="Proteomes" id="UP000050454"/>
    </source>
</evidence>
<keyword evidence="1" id="KW-0732">Signal</keyword>
<keyword evidence="4" id="KW-1185">Reference proteome</keyword>
<dbReference type="RefSeq" id="WP_055149371.1">
    <property type="nucleotide sequence ID" value="NZ_JXSZ01000010.1"/>
</dbReference>
<dbReference type="STRING" id="1605367.AFM12_14195"/>
<dbReference type="InterPro" id="IPR013830">
    <property type="entry name" value="SGNH_hydro"/>
</dbReference>
<name>A0A0P7BT16_9BACT</name>
<dbReference type="InterPro" id="IPR051532">
    <property type="entry name" value="Ester_Hydrolysis_Enzymes"/>
</dbReference>
<feature type="chain" id="PRO_5006136186" evidence="1">
    <location>
        <begin position="23"/>
        <end position="310"/>
    </location>
</feature>
<dbReference type="EMBL" id="LGTQ01000010">
    <property type="protein sequence ID" value="KPM47633.1"/>
    <property type="molecule type" value="Genomic_DNA"/>
</dbReference>
<dbReference type="AlphaFoldDB" id="A0A0P7BT16"/>
<sequence>MRKLTCLTFLFCFSVISGNAQEKYDIPQDVHEVLVLGNSITYAGTYLAQMETYLHLRNPERNLIFLNLGLPSETVSGLSEPNHAGGKFPRPDLFERLDRVLMELKPKLILACYGMNDGIYRPFNEDRFKLFKNGVLRLNEKAEAAGSDIIWLTPPIYDERKGEAYANVLDIYSDWLLSKKYTDNWKVIDIHWPMKKSLEDHRSIDPDFAYAEDGIHPNTLGHWEMAKPIIAYLGETDVLNIDQPETAFQSYESGEKVFELITQKQKILRDAWLTKTGHQRPGLTEGLPINEAKDHVEKLEKELYNLLLEK</sequence>
<protein>
    <submittedName>
        <fullName evidence="3">G-D-S-L family lipolytic protein</fullName>
    </submittedName>
</protein>
<dbReference type="PATRIC" id="fig|1605367.3.peg.240"/>
<dbReference type="PANTHER" id="PTHR30383">
    <property type="entry name" value="THIOESTERASE 1/PROTEASE 1/LYSOPHOSPHOLIPASE L1"/>
    <property type="match status" value="1"/>
</dbReference>
<dbReference type="GO" id="GO:0004622">
    <property type="term" value="F:phosphatidylcholine lysophospholipase activity"/>
    <property type="evidence" value="ECO:0007669"/>
    <property type="project" value="TreeGrafter"/>
</dbReference>
<gene>
    <name evidence="3" type="ORF">AFM12_14195</name>
</gene>
<feature type="signal peptide" evidence="1">
    <location>
        <begin position="1"/>
        <end position="22"/>
    </location>
</feature>
<feature type="domain" description="SGNH hydrolase-type esterase" evidence="2">
    <location>
        <begin position="35"/>
        <end position="222"/>
    </location>
</feature>
<dbReference type="Pfam" id="PF13472">
    <property type="entry name" value="Lipase_GDSL_2"/>
    <property type="match status" value="1"/>
</dbReference>
<comment type="caution">
    <text evidence="3">The sequence shown here is derived from an EMBL/GenBank/DDBJ whole genome shotgun (WGS) entry which is preliminary data.</text>
</comment>
<evidence type="ECO:0000313" key="3">
    <source>
        <dbReference type="EMBL" id="KPM47633.1"/>
    </source>
</evidence>
<dbReference type="SUPFAM" id="SSF52266">
    <property type="entry name" value="SGNH hydrolase"/>
    <property type="match status" value="1"/>
</dbReference>
<evidence type="ECO:0000256" key="1">
    <source>
        <dbReference type="SAM" id="SignalP"/>
    </source>
</evidence>
<evidence type="ECO:0000259" key="2">
    <source>
        <dbReference type="Pfam" id="PF13472"/>
    </source>
</evidence>
<organism evidence="3 4">
    <name type="scientific">Jiulongibacter sediminis</name>
    <dbReference type="NCBI Taxonomy" id="1605367"/>
    <lineage>
        <taxon>Bacteria</taxon>
        <taxon>Pseudomonadati</taxon>
        <taxon>Bacteroidota</taxon>
        <taxon>Cytophagia</taxon>
        <taxon>Cytophagales</taxon>
        <taxon>Leadbetterellaceae</taxon>
        <taxon>Jiulongibacter</taxon>
    </lineage>
</organism>
<dbReference type="PANTHER" id="PTHR30383:SF5">
    <property type="entry name" value="SGNH HYDROLASE-TYPE ESTERASE DOMAIN-CONTAINING PROTEIN"/>
    <property type="match status" value="1"/>
</dbReference>
<reference evidence="3 4" key="1">
    <citation type="submission" date="2015-07" db="EMBL/GenBank/DDBJ databases">
        <title>The draft genome sequence of Leadbetterella sp. JN14-9.</title>
        <authorList>
            <person name="Liu Y."/>
            <person name="Du J."/>
            <person name="Shao Z."/>
        </authorList>
    </citation>
    <scope>NUCLEOTIDE SEQUENCE [LARGE SCALE GENOMIC DNA]</scope>
    <source>
        <strain evidence="3 4">JN14-9</strain>
    </source>
</reference>